<gene>
    <name evidence="7" type="ORF">F2Q69_00061490</name>
</gene>
<feature type="region of interest" description="Disordered" evidence="5">
    <location>
        <begin position="1"/>
        <end position="76"/>
    </location>
</feature>
<feature type="domain" description="Cyclin-dependent kinase inhibitor" evidence="6">
    <location>
        <begin position="119"/>
        <end position="165"/>
    </location>
</feature>
<evidence type="ECO:0000256" key="3">
    <source>
        <dbReference type="ARBA" id="ARBA00023013"/>
    </source>
</evidence>
<feature type="compositionally biased region" description="Basic and acidic residues" evidence="5">
    <location>
        <begin position="1"/>
        <end position="22"/>
    </location>
</feature>
<feature type="compositionally biased region" description="Basic and acidic residues" evidence="5">
    <location>
        <begin position="65"/>
        <end position="75"/>
    </location>
</feature>
<comment type="subcellular location">
    <subcellularLocation>
        <location evidence="1">Nucleus</location>
        <location evidence="1">Nucleoplasm</location>
    </subcellularLocation>
</comment>
<protein>
    <recommendedName>
        <fullName evidence="6">Cyclin-dependent kinase inhibitor domain-containing protein</fullName>
    </recommendedName>
</protein>
<evidence type="ECO:0000256" key="4">
    <source>
        <dbReference type="ARBA" id="ARBA00023306"/>
    </source>
</evidence>
<evidence type="ECO:0000256" key="5">
    <source>
        <dbReference type="SAM" id="MobiDB-lite"/>
    </source>
</evidence>
<feature type="compositionally biased region" description="Low complexity" evidence="5">
    <location>
        <begin position="36"/>
        <end position="64"/>
    </location>
</feature>
<reference evidence="7" key="1">
    <citation type="submission" date="2019-12" db="EMBL/GenBank/DDBJ databases">
        <title>Genome sequencing and annotation of Brassica cretica.</title>
        <authorList>
            <person name="Studholme D.J."/>
            <person name="Sarris P."/>
        </authorList>
    </citation>
    <scope>NUCLEOTIDE SEQUENCE</scope>
    <source>
        <strain evidence="7">PFS-109/04</strain>
        <tissue evidence="7">Leaf</tissue>
    </source>
</reference>
<evidence type="ECO:0000256" key="1">
    <source>
        <dbReference type="ARBA" id="ARBA00004642"/>
    </source>
</evidence>
<dbReference type="Pfam" id="PF02234">
    <property type="entry name" value="CDI"/>
    <property type="match status" value="1"/>
</dbReference>
<accession>A0A8S9RP03</accession>
<dbReference type="GO" id="GO:0005654">
    <property type="term" value="C:nucleoplasm"/>
    <property type="evidence" value="ECO:0007669"/>
    <property type="project" value="UniProtKB-SubCell"/>
</dbReference>
<dbReference type="Gene3D" id="4.10.365.10">
    <property type="entry name" value="p27"/>
    <property type="match status" value="1"/>
</dbReference>
<dbReference type="InterPro" id="IPR044898">
    <property type="entry name" value="CDI_dom_sf"/>
</dbReference>
<keyword evidence="4" id="KW-0131">Cell cycle</keyword>
<dbReference type="GO" id="GO:0051726">
    <property type="term" value="P:regulation of cell cycle"/>
    <property type="evidence" value="ECO:0007669"/>
    <property type="project" value="InterPro"/>
</dbReference>
<evidence type="ECO:0000313" key="7">
    <source>
        <dbReference type="EMBL" id="KAF3575024.1"/>
    </source>
</evidence>
<dbReference type="PANTHER" id="PTHR46776">
    <property type="entry name" value="CYCLIN-DEPENDENT KINASE INHIBITOR 4-RELATED"/>
    <property type="match status" value="1"/>
</dbReference>
<dbReference type="GO" id="GO:0004861">
    <property type="term" value="F:cyclin-dependent protein serine/threonine kinase inhibitor activity"/>
    <property type="evidence" value="ECO:0007669"/>
    <property type="project" value="InterPro"/>
</dbReference>
<proteinExistence type="inferred from homology"/>
<organism evidence="7 8">
    <name type="scientific">Brassica cretica</name>
    <name type="common">Mustard</name>
    <dbReference type="NCBI Taxonomy" id="69181"/>
    <lineage>
        <taxon>Eukaryota</taxon>
        <taxon>Viridiplantae</taxon>
        <taxon>Streptophyta</taxon>
        <taxon>Embryophyta</taxon>
        <taxon>Tracheophyta</taxon>
        <taxon>Spermatophyta</taxon>
        <taxon>Magnoliopsida</taxon>
        <taxon>eudicotyledons</taxon>
        <taxon>Gunneridae</taxon>
        <taxon>Pentapetalae</taxon>
        <taxon>rosids</taxon>
        <taxon>malvids</taxon>
        <taxon>Brassicales</taxon>
        <taxon>Brassicaceae</taxon>
        <taxon>Brassiceae</taxon>
        <taxon>Brassica</taxon>
    </lineage>
</organism>
<dbReference type="InterPro" id="IPR003175">
    <property type="entry name" value="CDI_dom"/>
</dbReference>
<dbReference type="EMBL" id="QGKX02000095">
    <property type="protein sequence ID" value="KAF3575024.1"/>
    <property type="molecule type" value="Genomic_DNA"/>
</dbReference>
<sequence length="195" mass="22851">MSAGEVGRRREGETADENEKTNVKRRKLEEEEESRILILSQNPSSEYDLLGSASSSSSVYCCSSSEEKSKRRTDGAEFDQTETSWIYYNNFDNRRVPEEEESVNEVESCRVKKQKRCETVKEAEIEDFFQAAEKDVRNNMLECSSKYSFDFEKDEPLDGRYEWVKHESLEEEQKTFDEDNDHLLKYFYSLLCSNA</sequence>
<dbReference type="AlphaFoldDB" id="A0A8S9RP03"/>
<keyword evidence="3" id="KW-0649">Protein kinase inhibitor</keyword>
<name>A0A8S9RP03_BRACR</name>
<dbReference type="InterPro" id="IPR044275">
    <property type="entry name" value="KRP"/>
</dbReference>
<comment type="caution">
    <text evidence="7">The sequence shown here is derived from an EMBL/GenBank/DDBJ whole genome shotgun (WGS) entry which is preliminary data.</text>
</comment>
<evidence type="ECO:0000259" key="6">
    <source>
        <dbReference type="Pfam" id="PF02234"/>
    </source>
</evidence>
<evidence type="ECO:0000256" key="2">
    <source>
        <dbReference type="ARBA" id="ARBA00010274"/>
    </source>
</evidence>
<dbReference type="Proteomes" id="UP000712600">
    <property type="component" value="Unassembled WGS sequence"/>
</dbReference>
<evidence type="ECO:0000313" key="8">
    <source>
        <dbReference type="Proteomes" id="UP000712600"/>
    </source>
</evidence>
<comment type="similarity">
    <text evidence="2">Belongs to the CDI family. ICK/KRP subfamily.</text>
</comment>